<name>A0A7Z2VKY8_9BACL</name>
<dbReference type="AlphaFoldDB" id="A0A7Z2VKY8"/>
<proteinExistence type="predicted"/>
<gene>
    <name evidence="1" type="ORF">HH215_18570</name>
</gene>
<protein>
    <submittedName>
        <fullName evidence="1">L-rhamnose mutarotase</fullName>
    </submittedName>
</protein>
<dbReference type="RefSeq" id="WP_169281263.1">
    <property type="nucleotide sequence ID" value="NZ_CP051680.1"/>
</dbReference>
<dbReference type="PANTHER" id="PTHR34389">
    <property type="entry name" value="L-RHAMNOSE MUTAROTASE"/>
    <property type="match status" value="1"/>
</dbReference>
<evidence type="ECO:0000313" key="2">
    <source>
        <dbReference type="Proteomes" id="UP000502248"/>
    </source>
</evidence>
<dbReference type="SUPFAM" id="SSF54909">
    <property type="entry name" value="Dimeric alpha+beta barrel"/>
    <property type="match status" value="1"/>
</dbReference>
<dbReference type="Proteomes" id="UP000502248">
    <property type="component" value="Chromosome"/>
</dbReference>
<dbReference type="GO" id="GO:0016857">
    <property type="term" value="F:racemase and epimerase activity, acting on carbohydrates and derivatives"/>
    <property type="evidence" value="ECO:0007669"/>
    <property type="project" value="InterPro"/>
</dbReference>
<sequence length="102" mass="12079">MTGRAFTIQIRPGTEEEYKRRHVDVWPEIKANIKKHGFFNYSIYLNGTTLFAYMEHDGDFDASFAAMQAEPIAAQWRNHMSDIIIRDENMGFRFLERVFRVD</sequence>
<organism evidence="1 2">
    <name type="scientific">Cohnella herbarum</name>
    <dbReference type="NCBI Taxonomy" id="2728023"/>
    <lineage>
        <taxon>Bacteria</taxon>
        <taxon>Bacillati</taxon>
        <taxon>Bacillota</taxon>
        <taxon>Bacilli</taxon>
        <taxon>Bacillales</taxon>
        <taxon>Paenibacillaceae</taxon>
        <taxon>Cohnella</taxon>
    </lineage>
</organism>
<dbReference type="PANTHER" id="PTHR34389:SF2">
    <property type="entry name" value="L-RHAMNOSE MUTAROTASE"/>
    <property type="match status" value="1"/>
</dbReference>
<accession>A0A7Z2VKY8</accession>
<dbReference type="KEGG" id="cheb:HH215_18570"/>
<dbReference type="InterPro" id="IPR008000">
    <property type="entry name" value="Rham/fucose_mutarotase"/>
</dbReference>
<reference evidence="1 2" key="1">
    <citation type="submission" date="2020-04" db="EMBL/GenBank/DDBJ databases">
        <title>Genome sequencing of novel species.</title>
        <authorList>
            <person name="Heo J."/>
            <person name="Kim S.-J."/>
            <person name="Kim J.-S."/>
            <person name="Hong S.-B."/>
            <person name="Kwon S.-W."/>
        </authorList>
    </citation>
    <scope>NUCLEOTIDE SEQUENCE [LARGE SCALE GENOMIC DNA]</scope>
    <source>
        <strain evidence="1 2">MFER-1</strain>
    </source>
</reference>
<dbReference type="GO" id="GO:0019301">
    <property type="term" value="P:rhamnose catabolic process"/>
    <property type="evidence" value="ECO:0007669"/>
    <property type="project" value="TreeGrafter"/>
</dbReference>
<evidence type="ECO:0000313" key="1">
    <source>
        <dbReference type="EMBL" id="QJD84987.1"/>
    </source>
</evidence>
<dbReference type="InterPro" id="IPR011008">
    <property type="entry name" value="Dimeric_a/b-barrel"/>
</dbReference>
<dbReference type="Pfam" id="PF05336">
    <property type="entry name" value="rhaM"/>
    <property type="match status" value="1"/>
</dbReference>
<dbReference type="EMBL" id="CP051680">
    <property type="protein sequence ID" value="QJD84987.1"/>
    <property type="molecule type" value="Genomic_DNA"/>
</dbReference>
<keyword evidence="2" id="KW-1185">Reference proteome</keyword>
<dbReference type="Gene3D" id="3.30.70.100">
    <property type="match status" value="1"/>
</dbReference>